<dbReference type="Proteomes" id="UP000009080">
    <property type="component" value="Chromosome"/>
</dbReference>
<dbReference type="STRING" id="377629.TERTU_3998"/>
<organism evidence="1 2">
    <name type="scientific">Teredinibacter turnerae (strain ATCC 39867 / T7901)</name>
    <dbReference type="NCBI Taxonomy" id="377629"/>
    <lineage>
        <taxon>Bacteria</taxon>
        <taxon>Pseudomonadati</taxon>
        <taxon>Pseudomonadota</taxon>
        <taxon>Gammaproteobacteria</taxon>
        <taxon>Cellvibrionales</taxon>
        <taxon>Cellvibrionaceae</taxon>
        <taxon>Teredinibacter</taxon>
    </lineage>
</organism>
<dbReference type="OrthoDB" id="8548113at2"/>
<dbReference type="EMBL" id="CP001614">
    <property type="protein sequence ID" value="ACR14579.1"/>
    <property type="molecule type" value="Genomic_DNA"/>
</dbReference>
<reference evidence="1 2" key="1">
    <citation type="journal article" date="2009" name="PLoS ONE">
        <title>The complete genome of Teredinibacter turnerae T7901: an intracellular endosymbiont of marine wood-boring bivalves (shipworms).</title>
        <authorList>
            <person name="Yang J.C."/>
            <person name="Madupu R."/>
            <person name="Durkin A.S."/>
            <person name="Ekborg N.A."/>
            <person name="Pedamallu C.S."/>
            <person name="Hostetler J.B."/>
            <person name="Radune D."/>
            <person name="Toms B.S."/>
            <person name="Henrissat B."/>
            <person name="Coutinho P.M."/>
            <person name="Schwarz S."/>
            <person name="Field L."/>
            <person name="Trindade-Silva A.E."/>
            <person name="Soares C.A.G."/>
            <person name="Elshahawi S."/>
            <person name="Hanora A."/>
            <person name="Schmidt E.W."/>
            <person name="Haygood M.G."/>
            <person name="Posfai J."/>
            <person name="Benner J."/>
            <person name="Madinger C."/>
            <person name="Nove J."/>
            <person name="Anton B."/>
            <person name="Chaudhary K."/>
            <person name="Foster J."/>
            <person name="Holman A."/>
            <person name="Kumar S."/>
            <person name="Lessard P.A."/>
            <person name="Luyten Y.A."/>
            <person name="Slatko B."/>
            <person name="Wood N."/>
            <person name="Wu B."/>
            <person name="Teplitski M."/>
            <person name="Mougous J.D."/>
            <person name="Ward N."/>
            <person name="Eisen J.A."/>
            <person name="Badger J.H."/>
            <person name="Distel D.L."/>
        </authorList>
    </citation>
    <scope>NUCLEOTIDE SEQUENCE [LARGE SCALE GENOMIC DNA]</scope>
    <source>
        <strain evidence="2">ATCC 39867 / T7901</strain>
    </source>
</reference>
<dbReference type="eggNOG" id="ENOG503352J">
    <property type="taxonomic scope" value="Bacteria"/>
</dbReference>
<accession>C5BTS5</accession>
<dbReference type="RefSeq" id="WP_015820693.1">
    <property type="nucleotide sequence ID" value="NC_012997.1"/>
</dbReference>
<protein>
    <submittedName>
        <fullName evidence="1">Uncharacterized protein</fullName>
    </submittedName>
</protein>
<dbReference type="HOGENOM" id="CLU_2385136_0_0_6"/>
<dbReference type="KEGG" id="ttu:TERTU_3998"/>
<evidence type="ECO:0000313" key="2">
    <source>
        <dbReference type="Proteomes" id="UP000009080"/>
    </source>
</evidence>
<proteinExistence type="predicted"/>
<keyword evidence="2" id="KW-1185">Reference proteome</keyword>
<evidence type="ECO:0000313" key="1">
    <source>
        <dbReference type="EMBL" id="ACR14579.1"/>
    </source>
</evidence>
<name>C5BTS5_TERTT</name>
<sequence length="94" mass="10501">MPINWDEFDAELDGIIDQCADATDAQLASKISSITRMTDDEVQELFPDPADVKKLKDLMVIVKSAEDRNTKINRIVENAESFAGVTLTLLQKFV</sequence>
<dbReference type="AlphaFoldDB" id="C5BTS5"/>
<gene>
    <name evidence="1" type="ordered locus">TERTU_3998</name>
</gene>